<evidence type="ECO:0000256" key="8">
    <source>
        <dbReference type="ARBA" id="ARBA00048434"/>
    </source>
</evidence>
<dbReference type="AlphaFoldDB" id="A0A1R1XNC8"/>
<dbReference type="EC" id="2.1.1.221" evidence="1"/>
<dbReference type="GO" id="GO:0005634">
    <property type="term" value="C:nucleus"/>
    <property type="evidence" value="ECO:0007669"/>
    <property type="project" value="TreeGrafter"/>
</dbReference>
<dbReference type="GO" id="GO:0002939">
    <property type="term" value="P:tRNA N1-guanine methylation"/>
    <property type="evidence" value="ECO:0007669"/>
    <property type="project" value="TreeGrafter"/>
</dbReference>
<dbReference type="InterPro" id="IPR038459">
    <property type="entry name" value="MT_TRM10-typ_sf"/>
</dbReference>
<dbReference type="PANTHER" id="PTHR13563">
    <property type="entry name" value="TRNA (GUANINE-9-) METHYLTRANSFERASE"/>
    <property type="match status" value="1"/>
</dbReference>
<dbReference type="PANTHER" id="PTHR13563:SF13">
    <property type="entry name" value="TRNA METHYLTRANSFERASE 10 HOMOLOG A"/>
    <property type="match status" value="1"/>
</dbReference>
<sequence>MGAPKEKPTAEQIEQYKLANSVPSDELEKYSMEKLGKNTSEISKSQLKKLIKDIKWENSREARLEMRKNKREQVKKRKSDARLLGTFIILQNIPALYNFYFFSKKENGTEEGEALKKSKRENFNQVSSGITIVLDMSFDSLMRDNEITSISSQVTRCYSTNKTSKKHVDLFVTKLQDKVGTRFNNCIADHVNWSSKYINFMDTEDFKTFFTTPLTSANSLNENVISTNEANSLIQSEKSSSIETVPNSISEISNDKSTPDIINKTLVIEESKNNSHAGHNHRIFDTTQLVYLTADSENEITQFDSSKAYIIGGIVDKNRYPKLTFNKAKELGIPTARLPIGKYLKLSTRKVLTVNHVFEIMLEFIDSGDWEASFNKIIPQRKFKEN</sequence>
<dbReference type="STRING" id="133412.A0A1R1XNC8"/>
<dbReference type="PROSITE" id="PS51675">
    <property type="entry name" value="SAM_MT_TRM10"/>
    <property type="match status" value="1"/>
</dbReference>
<dbReference type="Gene3D" id="3.40.1280.30">
    <property type="match status" value="1"/>
</dbReference>
<evidence type="ECO:0000256" key="2">
    <source>
        <dbReference type="ARBA" id="ARBA00020451"/>
    </source>
</evidence>
<protein>
    <recommendedName>
        <fullName evidence="2">tRNA (guanine(9)-N1)-methyltransferase</fullName>
        <ecNumber evidence="1">2.1.1.221</ecNumber>
    </recommendedName>
    <alternativeName>
        <fullName evidence="7">tRNA methyltransferase 10</fullName>
    </alternativeName>
    <alternativeName>
        <fullName evidence="6">tRNA(m1G9)-methyltransferase</fullName>
    </alternativeName>
</protein>
<feature type="domain" description="SAM-dependent MTase TRM10-type" evidence="9">
    <location>
        <begin position="118"/>
        <end position="385"/>
    </location>
</feature>
<evidence type="ECO:0000313" key="10">
    <source>
        <dbReference type="EMBL" id="OMJ16120.1"/>
    </source>
</evidence>
<dbReference type="EMBL" id="LSSN01002445">
    <property type="protein sequence ID" value="OMJ16120.1"/>
    <property type="molecule type" value="Genomic_DNA"/>
</dbReference>
<evidence type="ECO:0000256" key="4">
    <source>
        <dbReference type="ARBA" id="ARBA00022679"/>
    </source>
</evidence>
<comment type="caution">
    <text evidence="10">The sequence shown here is derived from an EMBL/GenBank/DDBJ whole genome shotgun (WGS) entry which is preliminary data.</text>
</comment>
<evidence type="ECO:0000313" key="11">
    <source>
        <dbReference type="Proteomes" id="UP000187283"/>
    </source>
</evidence>
<dbReference type="InterPro" id="IPR007356">
    <property type="entry name" value="tRNA_m1G_MeTrfase_euk"/>
</dbReference>
<dbReference type="Proteomes" id="UP000187283">
    <property type="component" value="Unassembled WGS sequence"/>
</dbReference>
<keyword evidence="3 10" id="KW-0489">Methyltransferase</keyword>
<dbReference type="CDD" id="cd18089">
    <property type="entry name" value="SPOUT_Trm10-like"/>
    <property type="match status" value="1"/>
</dbReference>
<evidence type="ECO:0000256" key="5">
    <source>
        <dbReference type="ARBA" id="ARBA00022691"/>
    </source>
</evidence>
<proteinExistence type="predicted"/>
<accession>A0A1R1XNC8</accession>
<name>A0A1R1XNC8_9FUNG</name>
<dbReference type="OrthoDB" id="278300at2759"/>
<keyword evidence="11" id="KW-1185">Reference proteome</keyword>
<dbReference type="InterPro" id="IPR028564">
    <property type="entry name" value="MT_TRM10-typ"/>
</dbReference>
<gene>
    <name evidence="10" type="ORF">AYI70_g6801</name>
</gene>
<keyword evidence="4 10" id="KW-0808">Transferase</keyword>
<evidence type="ECO:0000256" key="1">
    <source>
        <dbReference type="ARBA" id="ARBA00012797"/>
    </source>
</evidence>
<evidence type="ECO:0000259" key="9">
    <source>
        <dbReference type="PROSITE" id="PS51675"/>
    </source>
</evidence>
<organism evidence="10 11">
    <name type="scientific">Smittium culicis</name>
    <dbReference type="NCBI Taxonomy" id="133412"/>
    <lineage>
        <taxon>Eukaryota</taxon>
        <taxon>Fungi</taxon>
        <taxon>Fungi incertae sedis</taxon>
        <taxon>Zoopagomycota</taxon>
        <taxon>Kickxellomycotina</taxon>
        <taxon>Harpellomycetes</taxon>
        <taxon>Harpellales</taxon>
        <taxon>Legeriomycetaceae</taxon>
        <taxon>Smittium</taxon>
    </lineage>
</organism>
<evidence type="ECO:0000256" key="6">
    <source>
        <dbReference type="ARBA" id="ARBA00031792"/>
    </source>
</evidence>
<keyword evidence="5" id="KW-0949">S-adenosyl-L-methionine</keyword>
<dbReference type="GO" id="GO:0052905">
    <property type="term" value="F:tRNA (guanosine(9)-N1)-methyltransferase activity"/>
    <property type="evidence" value="ECO:0007669"/>
    <property type="project" value="UniProtKB-EC"/>
</dbReference>
<evidence type="ECO:0000256" key="7">
    <source>
        <dbReference type="ARBA" id="ARBA00032166"/>
    </source>
</evidence>
<dbReference type="GO" id="GO:0000049">
    <property type="term" value="F:tRNA binding"/>
    <property type="evidence" value="ECO:0007669"/>
    <property type="project" value="TreeGrafter"/>
</dbReference>
<reference evidence="10 11" key="1">
    <citation type="submission" date="2017-01" db="EMBL/GenBank/DDBJ databases">
        <authorList>
            <person name="Mah S.A."/>
            <person name="Swanson W.J."/>
            <person name="Moy G.W."/>
            <person name="Vacquier V.D."/>
        </authorList>
    </citation>
    <scope>NUCLEOTIDE SEQUENCE [LARGE SCALE GENOMIC DNA]</scope>
    <source>
        <strain evidence="10 11">GSMNP</strain>
    </source>
</reference>
<evidence type="ECO:0000256" key="3">
    <source>
        <dbReference type="ARBA" id="ARBA00022603"/>
    </source>
</evidence>
<comment type="catalytic activity">
    <reaction evidence="8">
        <text>guanosine(9) in tRNA + S-adenosyl-L-methionine = N(1)-methylguanosine(9) in tRNA + S-adenosyl-L-homocysteine + H(+)</text>
        <dbReference type="Rhea" id="RHEA:43156"/>
        <dbReference type="Rhea" id="RHEA-COMP:10367"/>
        <dbReference type="Rhea" id="RHEA-COMP:10368"/>
        <dbReference type="ChEBI" id="CHEBI:15378"/>
        <dbReference type="ChEBI" id="CHEBI:57856"/>
        <dbReference type="ChEBI" id="CHEBI:59789"/>
        <dbReference type="ChEBI" id="CHEBI:73542"/>
        <dbReference type="ChEBI" id="CHEBI:74269"/>
        <dbReference type="EC" id="2.1.1.221"/>
    </reaction>
</comment>